<accession>A0A2S2PQ83</accession>
<dbReference type="PANTHER" id="PTHR35385:SF2">
    <property type="entry name" value="PROTEIN B, PUTATIVE-RELATED"/>
    <property type="match status" value="1"/>
</dbReference>
<name>A0A2S2PQ83_SCHGA</name>
<organism evidence="1">
    <name type="scientific">Schizaphis graminum</name>
    <name type="common">Green bug aphid</name>
    <dbReference type="NCBI Taxonomy" id="13262"/>
    <lineage>
        <taxon>Eukaryota</taxon>
        <taxon>Metazoa</taxon>
        <taxon>Ecdysozoa</taxon>
        <taxon>Arthropoda</taxon>
        <taxon>Hexapoda</taxon>
        <taxon>Insecta</taxon>
        <taxon>Pterygota</taxon>
        <taxon>Neoptera</taxon>
        <taxon>Paraneoptera</taxon>
        <taxon>Hemiptera</taxon>
        <taxon>Sternorrhyncha</taxon>
        <taxon>Aphidomorpha</taxon>
        <taxon>Aphidoidea</taxon>
        <taxon>Aphididae</taxon>
        <taxon>Aphidini</taxon>
        <taxon>Schizaphis</taxon>
    </lineage>
</organism>
<dbReference type="PANTHER" id="PTHR35385">
    <property type="entry name" value="PROTEIN B, PUTATIVE-RELATED-RELATED"/>
    <property type="match status" value="1"/>
</dbReference>
<reference evidence="1" key="1">
    <citation type="submission" date="2018-04" db="EMBL/GenBank/DDBJ databases">
        <title>Transcriptome of Schizaphis graminum biotype I.</title>
        <authorList>
            <person name="Scully E.D."/>
            <person name="Geib S.M."/>
            <person name="Palmer N.A."/>
            <person name="Koch K."/>
            <person name="Bradshaw J."/>
            <person name="Heng-Moss T."/>
            <person name="Sarath G."/>
        </authorList>
    </citation>
    <scope>NUCLEOTIDE SEQUENCE</scope>
</reference>
<dbReference type="AlphaFoldDB" id="A0A2S2PQ83"/>
<evidence type="ECO:0000313" key="1">
    <source>
        <dbReference type="EMBL" id="MBY31619.1"/>
    </source>
</evidence>
<proteinExistence type="predicted"/>
<dbReference type="EMBL" id="GGMR01019000">
    <property type="protein sequence ID" value="MBY31619.1"/>
    <property type="molecule type" value="Transcribed_RNA"/>
</dbReference>
<sequence length="152" mass="18294">MYTKEYPCEIDIYFVYNHLLNNAVALRHRYPTEELETIFSEYYSNNHSPSSAIEMYKIDLQSKYGDEYFKIIVDGSKCPTRKWCYDLYYNIFKQQYGAPTGEQMVVCLKKCIQQYNHMNKMECAMLKENCGSWSYKRTTYFLKIQRCWNSTN</sequence>
<protein>
    <submittedName>
        <fullName evidence="1">Uncharacterized protein</fullName>
    </submittedName>
</protein>
<gene>
    <name evidence="1" type="ORF">g.38763</name>
</gene>